<reference evidence="3 4" key="1">
    <citation type="submission" date="2020-02" db="EMBL/GenBank/DDBJ databases">
        <title>Draft genome sequence of Haematococcus lacustris strain NIES-144.</title>
        <authorList>
            <person name="Morimoto D."/>
            <person name="Nakagawa S."/>
            <person name="Yoshida T."/>
            <person name="Sawayama S."/>
        </authorList>
    </citation>
    <scope>NUCLEOTIDE SEQUENCE [LARGE SCALE GENOMIC DNA]</scope>
    <source>
        <strain evidence="3 4">NIES-144</strain>
    </source>
</reference>
<feature type="region of interest" description="Disordered" evidence="1">
    <location>
        <begin position="56"/>
        <end position="113"/>
    </location>
</feature>
<proteinExistence type="predicted"/>
<evidence type="ECO:0000256" key="1">
    <source>
        <dbReference type="SAM" id="MobiDB-lite"/>
    </source>
</evidence>
<feature type="transmembrane region" description="Helical" evidence="2">
    <location>
        <begin position="34"/>
        <end position="55"/>
    </location>
</feature>
<keyword evidence="2" id="KW-1133">Transmembrane helix</keyword>
<dbReference type="Proteomes" id="UP000485058">
    <property type="component" value="Unassembled WGS sequence"/>
</dbReference>
<organism evidence="3 4">
    <name type="scientific">Haematococcus lacustris</name>
    <name type="common">Green alga</name>
    <name type="synonym">Haematococcus pluvialis</name>
    <dbReference type="NCBI Taxonomy" id="44745"/>
    <lineage>
        <taxon>Eukaryota</taxon>
        <taxon>Viridiplantae</taxon>
        <taxon>Chlorophyta</taxon>
        <taxon>core chlorophytes</taxon>
        <taxon>Chlorophyceae</taxon>
        <taxon>CS clade</taxon>
        <taxon>Chlamydomonadales</taxon>
        <taxon>Haematococcaceae</taxon>
        <taxon>Haematococcus</taxon>
    </lineage>
</organism>
<name>A0A6A0AKG6_HAELA</name>
<accession>A0A6A0AKG6</accession>
<comment type="caution">
    <text evidence="3">The sequence shown here is derived from an EMBL/GenBank/DDBJ whole genome shotgun (WGS) entry which is preliminary data.</text>
</comment>
<feature type="compositionally biased region" description="Polar residues" evidence="1">
    <location>
        <begin position="82"/>
        <end position="106"/>
    </location>
</feature>
<dbReference type="EMBL" id="BLLF01006741">
    <property type="protein sequence ID" value="GFH32514.1"/>
    <property type="molecule type" value="Genomic_DNA"/>
</dbReference>
<evidence type="ECO:0000313" key="3">
    <source>
        <dbReference type="EMBL" id="GFH32514.1"/>
    </source>
</evidence>
<evidence type="ECO:0000256" key="2">
    <source>
        <dbReference type="SAM" id="Phobius"/>
    </source>
</evidence>
<gene>
    <name evidence="3" type="ORF">HaLaN_31747</name>
</gene>
<evidence type="ECO:0000313" key="4">
    <source>
        <dbReference type="Proteomes" id="UP000485058"/>
    </source>
</evidence>
<keyword evidence="2" id="KW-0812">Transmembrane</keyword>
<keyword evidence="4" id="KW-1185">Reference proteome</keyword>
<keyword evidence="2" id="KW-0472">Membrane</keyword>
<protein>
    <submittedName>
        <fullName evidence="3">MFS domain-containing protein</fullName>
    </submittedName>
</protein>
<dbReference type="AlphaFoldDB" id="A0A6A0AKG6"/>
<sequence>MVAGAACMVGPTAVALLAKYTPLNYTSMAWVGTGFYLLHFPAIFIALAGGARLSALQKGHSGKPRDDEAGITEPLLDPGAPASSTPTLIRYSSRQSADGSSRHSSTPLPPLQL</sequence>